<name>A0A4S4FE92_9MICO</name>
<proteinExistence type="predicted"/>
<organism evidence="1 2">
    <name type="scientific">Naasia lichenicola</name>
    <dbReference type="NCBI Taxonomy" id="2565933"/>
    <lineage>
        <taxon>Bacteria</taxon>
        <taxon>Bacillati</taxon>
        <taxon>Actinomycetota</taxon>
        <taxon>Actinomycetes</taxon>
        <taxon>Micrococcales</taxon>
        <taxon>Microbacteriaceae</taxon>
        <taxon>Naasia</taxon>
    </lineage>
</organism>
<dbReference type="OrthoDB" id="5050566at2"/>
<evidence type="ECO:0000313" key="2">
    <source>
        <dbReference type="Proteomes" id="UP000309133"/>
    </source>
</evidence>
<dbReference type="RefSeq" id="WP_136428810.1">
    <property type="nucleotide sequence ID" value="NZ_SSSM01000006.1"/>
</dbReference>
<sequence>MTIVRVDRDSVAMGDDVESHIVEWEFPDHACGGDVLLRALDEHYLASVAGAVAWSLWLGEFEFGEYRDGSPRLQEVRIHPAALVTVPLSGTPHVQILNSFLLTTPFPTASWADPSGRFGAEFSYHSGGGPIEVGDFRTWLAKDRPRREAITRSAH</sequence>
<accession>A0A4S4FE92</accession>
<keyword evidence="2" id="KW-1185">Reference proteome</keyword>
<evidence type="ECO:0000313" key="1">
    <source>
        <dbReference type="EMBL" id="THG28450.1"/>
    </source>
</evidence>
<dbReference type="EMBL" id="SSSM01000006">
    <property type="protein sequence ID" value="THG28450.1"/>
    <property type="molecule type" value="Genomic_DNA"/>
</dbReference>
<dbReference type="Proteomes" id="UP000309133">
    <property type="component" value="Unassembled WGS sequence"/>
</dbReference>
<reference evidence="1 2" key="1">
    <citation type="submission" date="2019-04" db="EMBL/GenBank/DDBJ databases">
        <authorList>
            <person name="Jiang L."/>
        </authorList>
    </citation>
    <scope>NUCLEOTIDE SEQUENCE [LARGE SCALE GENOMIC DNA]</scope>
    <source>
        <strain evidence="1 2">YIM 131853</strain>
    </source>
</reference>
<comment type="caution">
    <text evidence="1">The sequence shown here is derived from an EMBL/GenBank/DDBJ whole genome shotgun (WGS) entry which is preliminary data.</text>
</comment>
<protein>
    <submittedName>
        <fullName evidence="1">Uncharacterized protein</fullName>
    </submittedName>
</protein>
<gene>
    <name evidence="1" type="ORF">E6C64_16610</name>
</gene>
<dbReference type="AlphaFoldDB" id="A0A4S4FE92"/>